<dbReference type="Proteomes" id="UP001501920">
    <property type="component" value="Chromosome 28"/>
</dbReference>
<evidence type="ECO:0008006" key="6">
    <source>
        <dbReference type="Google" id="ProtNLM"/>
    </source>
</evidence>
<feature type="chain" id="PRO_5043680920" description="GRIP1 associated protein 1" evidence="3">
    <location>
        <begin position="23"/>
        <end position="715"/>
    </location>
</feature>
<evidence type="ECO:0000313" key="5">
    <source>
        <dbReference type="Proteomes" id="UP001501920"/>
    </source>
</evidence>
<evidence type="ECO:0000313" key="4">
    <source>
        <dbReference type="Ensembl" id="ENSPNAP00000051360.1"/>
    </source>
</evidence>
<dbReference type="InterPro" id="IPR026204">
    <property type="entry name" value="GRIPAP1"/>
</dbReference>
<dbReference type="Ensembl" id="ENSPNAT00000076186.1">
    <property type="protein sequence ID" value="ENSPNAP00000051360.1"/>
    <property type="gene ID" value="ENSPNAG00000014637.2"/>
</dbReference>
<feature type="coiled-coil region" evidence="1">
    <location>
        <begin position="13"/>
        <end position="111"/>
    </location>
</feature>
<name>A0AAR2JHD1_PYGNA</name>
<reference evidence="4" key="3">
    <citation type="submission" date="2025-09" db="UniProtKB">
        <authorList>
            <consortium name="Ensembl"/>
        </authorList>
    </citation>
    <scope>IDENTIFICATION</scope>
</reference>
<evidence type="ECO:0000256" key="2">
    <source>
        <dbReference type="SAM" id="MobiDB-lite"/>
    </source>
</evidence>
<feature type="compositionally biased region" description="Polar residues" evidence="2">
    <location>
        <begin position="564"/>
        <end position="580"/>
    </location>
</feature>
<dbReference type="GO" id="GO:1905244">
    <property type="term" value="P:regulation of modification of synaptic structure"/>
    <property type="evidence" value="ECO:0007669"/>
    <property type="project" value="TreeGrafter"/>
</dbReference>
<dbReference type="GO" id="GO:0099158">
    <property type="term" value="P:regulation of recycling endosome localization within postsynapse"/>
    <property type="evidence" value="ECO:0007669"/>
    <property type="project" value="TreeGrafter"/>
</dbReference>
<keyword evidence="3" id="KW-0732">Signal</keyword>
<evidence type="ECO:0000256" key="3">
    <source>
        <dbReference type="SAM" id="SignalP"/>
    </source>
</evidence>
<feature type="coiled-coil region" evidence="1">
    <location>
        <begin position="370"/>
        <end position="464"/>
    </location>
</feature>
<feature type="coiled-coil region" evidence="1">
    <location>
        <begin position="493"/>
        <end position="520"/>
    </location>
</feature>
<feature type="region of interest" description="Disordered" evidence="2">
    <location>
        <begin position="558"/>
        <end position="586"/>
    </location>
</feature>
<dbReference type="GO" id="GO:0098887">
    <property type="term" value="P:neurotransmitter receptor transport, endosome to postsynaptic membrane"/>
    <property type="evidence" value="ECO:0007669"/>
    <property type="project" value="TreeGrafter"/>
</dbReference>
<proteinExistence type="predicted"/>
<dbReference type="PANTHER" id="PTHR18978:SF1">
    <property type="entry name" value="GRIP1-ASSOCIATED PROTEIN 1"/>
    <property type="match status" value="1"/>
</dbReference>
<feature type="region of interest" description="Disordered" evidence="2">
    <location>
        <begin position="533"/>
        <end position="552"/>
    </location>
</feature>
<protein>
    <recommendedName>
        <fullName evidence="6">GRIP1 associated protein 1</fullName>
    </recommendedName>
</protein>
<dbReference type="GO" id="GO:0098978">
    <property type="term" value="C:glutamatergic synapse"/>
    <property type="evidence" value="ECO:0007669"/>
    <property type="project" value="TreeGrafter"/>
</dbReference>
<keyword evidence="1" id="KW-0175">Coiled coil</keyword>
<keyword evidence="5" id="KW-1185">Reference proteome</keyword>
<evidence type="ECO:0000256" key="1">
    <source>
        <dbReference type="SAM" id="Coils"/>
    </source>
</evidence>
<dbReference type="GO" id="GO:0098998">
    <property type="term" value="C:extrinsic component of postsynaptic early endosome membrane"/>
    <property type="evidence" value="ECO:0007669"/>
    <property type="project" value="TreeGrafter"/>
</dbReference>
<dbReference type="PANTHER" id="PTHR18978">
    <property type="entry name" value="GRIP-1 ASSOCIATED PROTEIN 1"/>
    <property type="match status" value="1"/>
</dbReference>
<dbReference type="GeneTree" id="ENSGT00720000108868"/>
<sequence length="715" mass="81735">ICSLYCYRALMFISLLLQEVDALLSENEMLQGKLHSQEDDFRLQNSTLMQELSKLCSQIERLELENQGLKDGKGLSAPAPSPVSGPTDGELLRLQAENSALQKKLACKRDLVMTLLSSISVLPFVSLFSSTHSLFPCFSFAEVELKLQTEMEEKRLLKEQLQALEEIQQRKEEELKSINLRVQKLQNDLMTANQNVAELKEQLQSKQKEHEMALLALKDQVACQSAVSQEQVEGMLSENDALRTNLAALEQIQTVKTQELSLLRDQNMALNVELQQRRTEQDSLLAQKDDLSSQLQEANRANNRLLEQISELGLDKDKLQQELEEAKKTADKRKAMLDELAIETAQEKSRHKEELSDLRLQHEKEVLSVRARYEKELRGLHEEKNRTEEEIRAQLRDEKARTKELEGLQQSVEELQAQVQSMEGTKGWFERRLKEAEETMEKNSQEHTEEIQRLQREHTQQLEVKQGVFVRISEIRDTVDEQRILEKKGSSALKDLKRQLHLERKRADKLQERLQEILTNTKTRTGLEELVLSEISSPSRTQQTGDSSSVSSFSYREMMKEGASAQTTNKSNTSSPQSQRPADLSDDEVGELFQRLAEVQQEKWLLEEKVKHLEVSCSSMAEDICKKSAIIETYVMDSRRALAHSAERGGLSSVLRDLVKPGDENLREMNKKLQNMLEEQLTKNMHLQKDLEVLSQEIVRLSKDAGPAEGPKAVG</sequence>
<feature type="signal peptide" evidence="3">
    <location>
        <begin position="1"/>
        <end position="22"/>
    </location>
</feature>
<feature type="coiled-coil region" evidence="1">
    <location>
        <begin position="140"/>
        <end position="252"/>
    </location>
</feature>
<dbReference type="GO" id="GO:0098837">
    <property type="term" value="C:postsynaptic recycling endosome"/>
    <property type="evidence" value="ECO:0007669"/>
    <property type="project" value="TreeGrafter"/>
</dbReference>
<gene>
    <name evidence="4" type="primary">GRIPAP1</name>
</gene>
<accession>A0AAR2JHD1</accession>
<organism evidence="4 5">
    <name type="scientific">Pygocentrus nattereri</name>
    <name type="common">Red-bellied piranha</name>
    <dbReference type="NCBI Taxonomy" id="42514"/>
    <lineage>
        <taxon>Eukaryota</taxon>
        <taxon>Metazoa</taxon>
        <taxon>Chordata</taxon>
        <taxon>Craniata</taxon>
        <taxon>Vertebrata</taxon>
        <taxon>Euteleostomi</taxon>
        <taxon>Actinopterygii</taxon>
        <taxon>Neopterygii</taxon>
        <taxon>Teleostei</taxon>
        <taxon>Ostariophysi</taxon>
        <taxon>Characiformes</taxon>
        <taxon>Characoidei</taxon>
        <taxon>Pygocentrus</taxon>
    </lineage>
</organism>
<reference evidence="4" key="2">
    <citation type="submission" date="2025-08" db="UniProtKB">
        <authorList>
            <consortium name="Ensembl"/>
        </authorList>
    </citation>
    <scope>IDENTIFICATION</scope>
</reference>
<feature type="coiled-coil region" evidence="1">
    <location>
        <begin position="663"/>
        <end position="704"/>
    </location>
</feature>
<feature type="coiled-coil region" evidence="1">
    <location>
        <begin position="281"/>
        <end position="343"/>
    </location>
</feature>
<dbReference type="GO" id="GO:0099152">
    <property type="term" value="P:regulation of neurotransmitter receptor transport, endosome to postsynaptic membrane"/>
    <property type="evidence" value="ECO:0007669"/>
    <property type="project" value="TreeGrafter"/>
</dbReference>
<dbReference type="AlphaFoldDB" id="A0AAR2JHD1"/>
<reference evidence="4 5" key="1">
    <citation type="submission" date="2020-10" db="EMBL/GenBank/DDBJ databases">
        <title>Pygocentrus nattereri (red-bellied piranha) genome, fPygNat1, primary haplotype.</title>
        <authorList>
            <person name="Myers G."/>
            <person name="Meyer A."/>
            <person name="Karagic N."/>
            <person name="Pippel M."/>
            <person name="Winkler S."/>
            <person name="Tracey A."/>
            <person name="Wood J."/>
            <person name="Formenti G."/>
            <person name="Howe K."/>
            <person name="Fedrigo O."/>
            <person name="Jarvis E.D."/>
        </authorList>
    </citation>
    <scope>NUCLEOTIDE SEQUENCE [LARGE SCALE GENOMIC DNA]</scope>
</reference>
<feature type="compositionally biased region" description="Polar residues" evidence="2">
    <location>
        <begin position="534"/>
        <end position="552"/>
    </location>
</feature>